<accession>A0A292GR44</accession>
<reference evidence="2" key="1">
    <citation type="submission" date="2016-07" db="EMBL/GenBank/DDBJ databases">
        <title>Genomics reveals synergistic degradation of pyrene by five bacteria in a mangrove sediment-derived bacterial consortium.</title>
        <authorList>
            <person name="Wanapaisan P."/>
            <person name="Vejarano F."/>
            <person name="Chakraborty J."/>
            <person name="Shintani M."/>
            <person name="Muangchinda C."/>
            <person name="Laothamteep N."/>
            <person name="Suzuki-Minakuchi C."/>
            <person name="Inoue K."/>
            <person name="Nojiri H."/>
            <person name="Pinyakong O."/>
        </authorList>
    </citation>
    <scope>NUCLEOTIDE SEQUENCE</scope>
    <source>
        <strain evidence="2">PW1</strain>
    </source>
</reference>
<sequence length="411" mass="46461">MSGNDLDNPKAPNYGLPMKQPVRQRAVFFIGGYDPKTPVAFFGRLNREIKRFEALWSVRSDVSDVSVSPDGEIGSVAIATASADDEWATQTDFNFLVLDKIVLADFDRPLPVRLAKYLAAFGDFVLTGTALRFFAKAWRFGLYFLYPFLVLALFAVAGYAVARWTVQWLGALSWLVGLAVFFAALAILGKRWSTNHLMDLWSFSLNFIRGRRRDAESLMQRFAAGIVERTAAKHYDEVILIGHSTGGMLMLDVAARCLAIDPEFSSHAPKVTVLTLGSTALKAGYHPAGGHFREGVQRLVDDGRIDWVEIQCLTDAINFYKTDPVAEMGLKRDAQRSFPVTRTVRIKEMLQPEIYRRVKRNLFRVHYQYVFGNTKPYWYDFFQICCGPVSLRERTDDRIIGALPRKETVAE</sequence>
<organism evidence="2">
    <name type="scientific">Ochrobactrum sp. PW1</name>
    <dbReference type="NCBI Taxonomy" id="1882222"/>
    <lineage>
        <taxon>Bacteria</taxon>
        <taxon>Pseudomonadati</taxon>
        <taxon>Pseudomonadota</taxon>
        <taxon>Alphaproteobacteria</taxon>
        <taxon>Hyphomicrobiales</taxon>
        <taxon>Brucellaceae</taxon>
        <taxon>Brucella/Ochrobactrum group</taxon>
        <taxon>Ochrobactrum</taxon>
    </lineage>
</organism>
<evidence type="ECO:0000256" key="1">
    <source>
        <dbReference type="SAM" id="Phobius"/>
    </source>
</evidence>
<dbReference type="EMBL" id="LC171366">
    <property type="protein sequence ID" value="BBA73766.1"/>
    <property type="molecule type" value="Genomic_DNA"/>
</dbReference>
<dbReference type="AlphaFoldDB" id="A0A292GR44"/>
<dbReference type="InterPro" id="IPR029058">
    <property type="entry name" value="AB_hydrolase_fold"/>
</dbReference>
<keyword evidence="1" id="KW-0812">Transmembrane</keyword>
<dbReference type="SUPFAM" id="SSF53474">
    <property type="entry name" value="alpha/beta-Hydrolases"/>
    <property type="match status" value="1"/>
</dbReference>
<name>A0A292GR44_9HYPH</name>
<keyword evidence="1" id="KW-0472">Membrane</keyword>
<keyword evidence="1" id="KW-1133">Transmembrane helix</keyword>
<protein>
    <submittedName>
        <fullName evidence="2">Lipase</fullName>
    </submittedName>
</protein>
<evidence type="ECO:0000313" key="2">
    <source>
        <dbReference type="EMBL" id="BBA73766.1"/>
    </source>
</evidence>
<feature type="transmembrane region" description="Helical" evidence="1">
    <location>
        <begin position="142"/>
        <end position="162"/>
    </location>
</feature>
<proteinExistence type="predicted"/>
<dbReference type="Gene3D" id="3.40.50.1820">
    <property type="entry name" value="alpha/beta hydrolase"/>
    <property type="match status" value="1"/>
</dbReference>
<feature type="transmembrane region" description="Helical" evidence="1">
    <location>
        <begin position="168"/>
        <end position="188"/>
    </location>
</feature>